<dbReference type="InterPro" id="IPR002051">
    <property type="entry name" value="Haem_Oase"/>
</dbReference>
<feature type="transmembrane region" description="Helical" evidence="5">
    <location>
        <begin position="363"/>
        <end position="384"/>
    </location>
</feature>
<dbReference type="GO" id="GO:0004392">
    <property type="term" value="F:heme oxygenase (decyclizing) activity"/>
    <property type="evidence" value="ECO:0007669"/>
    <property type="project" value="InterPro"/>
</dbReference>
<evidence type="ECO:0000256" key="5">
    <source>
        <dbReference type="SAM" id="Phobius"/>
    </source>
</evidence>
<keyword evidence="5" id="KW-0472">Membrane</keyword>
<feature type="compositionally biased region" description="Low complexity" evidence="4">
    <location>
        <begin position="18"/>
        <end position="27"/>
    </location>
</feature>
<keyword evidence="3" id="KW-0408">Iron</keyword>
<gene>
    <name evidence="6" type="ORF">CC85DRAFT_284126</name>
</gene>
<name>A0A0J0XRW3_9TREE</name>
<organism evidence="6 7">
    <name type="scientific">Cutaneotrichosporon oleaginosum</name>
    <dbReference type="NCBI Taxonomy" id="879819"/>
    <lineage>
        <taxon>Eukaryota</taxon>
        <taxon>Fungi</taxon>
        <taxon>Dikarya</taxon>
        <taxon>Basidiomycota</taxon>
        <taxon>Agaricomycotina</taxon>
        <taxon>Tremellomycetes</taxon>
        <taxon>Trichosporonales</taxon>
        <taxon>Trichosporonaceae</taxon>
        <taxon>Cutaneotrichosporon</taxon>
    </lineage>
</organism>
<evidence type="ECO:0000313" key="7">
    <source>
        <dbReference type="Proteomes" id="UP000053611"/>
    </source>
</evidence>
<dbReference type="Pfam" id="PF01126">
    <property type="entry name" value="Heme_oxygenase"/>
    <property type="match status" value="2"/>
</dbReference>
<dbReference type="GeneID" id="28983226"/>
<reference evidence="6 7" key="1">
    <citation type="submission" date="2015-03" db="EMBL/GenBank/DDBJ databases">
        <title>Genomics and transcriptomics of the oil-accumulating basidiomycete yeast T. oleaginosus allow insights into substrate utilization and the diverse evolutionary trajectories of mating systems in fungi.</title>
        <authorList>
            <consortium name="DOE Joint Genome Institute"/>
            <person name="Kourist R."/>
            <person name="Kracht O."/>
            <person name="Bracharz F."/>
            <person name="Lipzen A."/>
            <person name="Nolan M."/>
            <person name="Ohm R."/>
            <person name="Grigoriev I."/>
            <person name="Sun S."/>
            <person name="Heitman J."/>
            <person name="Bruck T."/>
            <person name="Nowrousian M."/>
        </authorList>
    </citation>
    <scope>NUCLEOTIDE SEQUENCE [LARGE SCALE GENOMIC DNA]</scope>
    <source>
        <strain evidence="6 7">IBC0246</strain>
    </source>
</reference>
<evidence type="ECO:0000256" key="4">
    <source>
        <dbReference type="SAM" id="MobiDB-lite"/>
    </source>
</evidence>
<evidence type="ECO:0000256" key="1">
    <source>
        <dbReference type="ARBA" id="ARBA00022617"/>
    </source>
</evidence>
<dbReference type="InterPro" id="IPR016084">
    <property type="entry name" value="Haem_Oase-like_multi-hlx"/>
</dbReference>
<feature type="region of interest" description="Disordered" evidence="4">
    <location>
        <begin position="1"/>
        <end position="45"/>
    </location>
</feature>
<keyword evidence="5" id="KW-1133">Transmembrane helix</keyword>
<dbReference type="RefSeq" id="XP_018280334.1">
    <property type="nucleotide sequence ID" value="XM_018422623.1"/>
</dbReference>
<keyword evidence="5" id="KW-0812">Transmembrane</keyword>
<accession>A0A0J0XRW3</accession>
<sequence>MSTATAPHASANGLKSRANGASNGAASPAEGVETPGFAPNAPPSVLPSSRVTLQSLLYESGAGDGVSGSVDDWPLPDDLDFERPVSELLRKGTQRAHTNAENSDGATALTAGKLEMREYVRWLGLLWRVYDALESGLDAHATNPVLAPTYNPKLLARAPTLAADIRFLLQRMGHDDAPPRPDIVPTPPFPLPAFLAEVFTTTAAPLKVYLDRLREISATPAQAPRLLAHAYVRYLGDLSGGQIIGARLRKAYNLDTLDGRRFYFFDLDGDASAAETGDETVGDRKKKLFAVKGWYRDGMDGGVGDAKALKASLVKEANLAFILNTHLFSLITPPPKPEPRYYDKLAARAAAEAPKPKSLAEHLITLAYVIASVLLGMALFHVAWPTARPHVLRVSAPLWEQYGAPWFHGTFAPWWNDSVVPWWDHHAAPLFARQLANSRRALL</sequence>
<evidence type="ECO:0000256" key="2">
    <source>
        <dbReference type="ARBA" id="ARBA00022723"/>
    </source>
</evidence>
<dbReference type="SUPFAM" id="SSF48613">
    <property type="entry name" value="Heme oxygenase-like"/>
    <property type="match status" value="1"/>
</dbReference>
<dbReference type="PANTHER" id="PTHR10720">
    <property type="entry name" value="HEME OXYGENASE"/>
    <property type="match status" value="1"/>
</dbReference>
<dbReference type="GO" id="GO:0046872">
    <property type="term" value="F:metal ion binding"/>
    <property type="evidence" value="ECO:0007669"/>
    <property type="project" value="UniProtKB-KW"/>
</dbReference>
<dbReference type="PANTHER" id="PTHR10720:SF0">
    <property type="entry name" value="HEME OXYGENASE"/>
    <property type="match status" value="1"/>
</dbReference>
<evidence type="ECO:0000313" key="6">
    <source>
        <dbReference type="EMBL" id="KLT43843.1"/>
    </source>
</evidence>
<dbReference type="GO" id="GO:0006788">
    <property type="term" value="P:heme oxidation"/>
    <property type="evidence" value="ECO:0007669"/>
    <property type="project" value="InterPro"/>
</dbReference>
<keyword evidence="2" id="KW-0479">Metal-binding</keyword>
<dbReference type="PRINTS" id="PR00088">
    <property type="entry name" value="HAEMOXYGNASE"/>
</dbReference>
<proteinExistence type="predicted"/>
<dbReference type="OrthoDB" id="652091at2759"/>
<protein>
    <submittedName>
        <fullName evidence="6">Heme oxygenase-like protein</fullName>
    </submittedName>
</protein>
<dbReference type="EMBL" id="KQ087191">
    <property type="protein sequence ID" value="KLT43843.1"/>
    <property type="molecule type" value="Genomic_DNA"/>
</dbReference>
<evidence type="ECO:0000256" key="3">
    <source>
        <dbReference type="ARBA" id="ARBA00023004"/>
    </source>
</evidence>
<keyword evidence="7" id="KW-1185">Reference proteome</keyword>
<keyword evidence="1" id="KW-0349">Heme</keyword>
<dbReference type="InterPro" id="IPR016053">
    <property type="entry name" value="Haem_Oase-like"/>
</dbReference>
<dbReference type="Proteomes" id="UP000053611">
    <property type="component" value="Unassembled WGS sequence"/>
</dbReference>
<dbReference type="AlphaFoldDB" id="A0A0J0XRW3"/>
<dbReference type="STRING" id="879819.A0A0J0XRW3"/>
<dbReference type="Gene3D" id="1.20.910.10">
    <property type="entry name" value="Heme oxygenase-like"/>
    <property type="match status" value="1"/>
</dbReference>
<dbReference type="CDD" id="cd19165">
    <property type="entry name" value="HemeO"/>
    <property type="match status" value="1"/>
</dbReference>